<reference evidence="2 3" key="1">
    <citation type="journal article" date="2020" name="Nat. Food">
        <title>A phased Vanilla planifolia genome enables genetic improvement of flavour and production.</title>
        <authorList>
            <person name="Hasing T."/>
            <person name="Tang H."/>
            <person name="Brym M."/>
            <person name="Khazi F."/>
            <person name="Huang T."/>
            <person name="Chambers A.H."/>
        </authorList>
    </citation>
    <scope>NUCLEOTIDE SEQUENCE [LARGE SCALE GENOMIC DNA]</scope>
    <source>
        <tissue evidence="2">Leaf</tissue>
    </source>
</reference>
<name>A0A835ULD3_VANPL</name>
<protein>
    <submittedName>
        <fullName evidence="2">Uncharacterized protein</fullName>
    </submittedName>
</protein>
<dbReference type="EMBL" id="JADCNL010000010">
    <property type="protein sequence ID" value="KAG0463631.1"/>
    <property type="molecule type" value="Genomic_DNA"/>
</dbReference>
<gene>
    <name evidence="2" type="ORF">HPP92_019700</name>
</gene>
<dbReference type="Proteomes" id="UP000636800">
    <property type="component" value="Chromosome 10"/>
</dbReference>
<evidence type="ECO:0000256" key="1">
    <source>
        <dbReference type="SAM" id="MobiDB-lite"/>
    </source>
</evidence>
<accession>A0A835ULD3</accession>
<keyword evidence="3" id="KW-1185">Reference proteome</keyword>
<evidence type="ECO:0000313" key="3">
    <source>
        <dbReference type="Proteomes" id="UP000636800"/>
    </source>
</evidence>
<dbReference type="OrthoDB" id="59470at2759"/>
<feature type="region of interest" description="Disordered" evidence="1">
    <location>
        <begin position="1"/>
        <end position="23"/>
    </location>
</feature>
<dbReference type="AlphaFoldDB" id="A0A835ULD3"/>
<feature type="compositionally biased region" description="Acidic residues" evidence="1">
    <location>
        <begin position="125"/>
        <end position="153"/>
    </location>
</feature>
<sequence length="179" mass="19511">MPDPDASPDLKRPPYTVENPIAPHLPHELRGVLRRQVNLARDHVYRLQPRFPPPLRKGLQRLRGDEAIGEEELDARVLEEEIDLAVGIGEVGQEGEIAVEVGRGVEVDAVEGRVGGVEGRVSRLDDEEDDEGDDSRGDEEEDESDAEEGDEPYEGVGALLGPEEGAGSWLPAAVRGVLR</sequence>
<organism evidence="2 3">
    <name type="scientific">Vanilla planifolia</name>
    <name type="common">Vanilla</name>
    <dbReference type="NCBI Taxonomy" id="51239"/>
    <lineage>
        <taxon>Eukaryota</taxon>
        <taxon>Viridiplantae</taxon>
        <taxon>Streptophyta</taxon>
        <taxon>Embryophyta</taxon>
        <taxon>Tracheophyta</taxon>
        <taxon>Spermatophyta</taxon>
        <taxon>Magnoliopsida</taxon>
        <taxon>Liliopsida</taxon>
        <taxon>Asparagales</taxon>
        <taxon>Orchidaceae</taxon>
        <taxon>Vanilloideae</taxon>
        <taxon>Vanilleae</taxon>
        <taxon>Vanilla</taxon>
    </lineage>
</organism>
<feature type="region of interest" description="Disordered" evidence="1">
    <location>
        <begin position="116"/>
        <end position="179"/>
    </location>
</feature>
<evidence type="ECO:0000313" key="2">
    <source>
        <dbReference type="EMBL" id="KAG0463631.1"/>
    </source>
</evidence>
<proteinExistence type="predicted"/>
<comment type="caution">
    <text evidence="2">The sequence shown here is derived from an EMBL/GenBank/DDBJ whole genome shotgun (WGS) entry which is preliminary data.</text>
</comment>